<comment type="caution">
    <text evidence="7">The sequence shown here is derived from an EMBL/GenBank/DDBJ whole genome shotgun (WGS) entry which is preliminary data.</text>
</comment>
<feature type="transmembrane region" description="Helical" evidence="5">
    <location>
        <begin position="43"/>
        <end position="63"/>
    </location>
</feature>
<evidence type="ECO:0000256" key="3">
    <source>
        <dbReference type="ARBA" id="ARBA00022989"/>
    </source>
</evidence>
<feature type="transmembrane region" description="Helical" evidence="5">
    <location>
        <begin position="219"/>
        <end position="235"/>
    </location>
</feature>
<keyword evidence="3 5" id="KW-1133">Transmembrane helix</keyword>
<proteinExistence type="predicted"/>
<feature type="transmembrane region" description="Helical" evidence="5">
    <location>
        <begin position="20"/>
        <end position="37"/>
    </location>
</feature>
<feature type="transmembrane region" description="Helical" evidence="5">
    <location>
        <begin position="395"/>
        <end position="412"/>
    </location>
</feature>
<feature type="transmembrane region" description="Helical" evidence="5">
    <location>
        <begin position="103"/>
        <end position="121"/>
    </location>
</feature>
<gene>
    <name evidence="7" type="ORF">ACFVKH_16645</name>
</gene>
<feature type="transmembrane region" description="Helical" evidence="5">
    <location>
        <begin position="363"/>
        <end position="383"/>
    </location>
</feature>
<evidence type="ECO:0000256" key="1">
    <source>
        <dbReference type="ARBA" id="ARBA00004141"/>
    </source>
</evidence>
<organism evidence="7 8">
    <name type="scientific">Almyronema epifaneia S1</name>
    <dbReference type="NCBI Taxonomy" id="2991925"/>
    <lineage>
        <taxon>Bacteria</taxon>
        <taxon>Bacillati</taxon>
        <taxon>Cyanobacteriota</taxon>
        <taxon>Cyanophyceae</taxon>
        <taxon>Nodosilineales</taxon>
        <taxon>Nodosilineaceae</taxon>
        <taxon>Almyronema</taxon>
        <taxon>Almyronema epifaneia</taxon>
    </lineage>
</organism>
<comment type="subcellular location">
    <subcellularLocation>
        <location evidence="1">Membrane</location>
        <topology evidence="1">Multi-pass membrane protein</topology>
    </subcellularLocation>
</comment>
<dbReference type="Pfam" id="PF04932">
    <property type="entry name" value="Wzy_C"/>
    <property type="match status" value="1"/>
</dbReference>
<keyword evidence="2 5" id="KW-0812">Transmembrane</keyword>
<evidence type="ECO:0000313" key="8">
    <source>
        <dbReference type="Proteomes" id="UP001600165"/>
    </source>
</evidence>
<protein>
    <submittedName>
        <fullName evidence="7">O-antigen ligase family protein</fullName>
    </submittedName>
</protein>
<dbReference type="InterPro" id="IPR011990">
    <property type="entry name" value="TPR-like_helical_dom_sf"/>
</dbReference>
<evidence type="ECO:0000256" key="2">
    <source>
        <dbReference type="ARBA" id="ARBA00022692"/>
    </source>
</evidence>
<evidence type="ECO:0000256" key="4">
    <source>
        <dbReference type="ARBA" id="ARBA00023136"/>
    </source>
</evidence>
<feature type="transmembrane region" description="Helical" evidence="5">
    <location>
        <begin position="264"/>
        <end position="283"/>
    </location>
</feature>
<keyword evidence="7" id="KW-0436">Ligase</keyword>
<feature type="transmembrane region" description="Helical" evidence="5">
    <location>
        <begin position="458"/>
        <end position="475"/>
    </location>
</feature>
<feature type="transmembrane region" description="Helical" evidence="5">
    <location>
        <begin position="75"/>
        <end position="97"/>
    </location>
</feature>
<dbReference type="Proteomes" id="UP001600165">
    <property type="component" value="Unassembled WGS sequence"/>
</dbReference>
<reference evidence="7 8" key="1">
    <citation type="submission" date="2024-10" db="EMBL/GenBank/DDBJ databases">
        <authorList>
            <person name="Ratan Roy A."/>
            <person name="Morales Sandoval P.H."/>
            <person name="De Los Santos Villalobos S."/>
            <person name="Chakraborty S."/>
            <person name="Mukherjee J."/>
        </authorList>
    </citation>
    <scope>NUCLEOTIDE SEQUENCE [LARGE SCALE GENOMIC DNA]</scope>
    <source>
        <strain evidence="7 8">S1</strain>
    </source>
</reference>
<evidence type="ECO:0000313" key="7">
    <source>
        <dbReference type="EMBL" id="MFE4107916.1"/>
    </source>
</evidence>
<dbReference type="GO" id="GO:0016874">
    <property type="term" value="F:ligase activity"/>
    <property type="evidence" value="ECO:0007669"/>
    <property type="project" value="UniProtKB-KW"/>
</dbReference>
<sequence length="855" mass="95066">MQTRDPKNQSFYQQADGPLLGLLTMLLYTVFTLLPGSNSMMVVWPWVFIWQVALTLPVLWLFWQIWHKPLSALALGNQLDGIAALAATGILVSTFFAEFPNQARWYGWAALCGLAALYAVNGWINNPQRWRKLLVLQGGLSLGFIVLSLGLWLSQTYLPELERLQVLAQYGVAANFDFNIVSLRNWHPIGHQNYVAGYLVLELPLLVGLGIVQKGHWRWLWWTGVGLGLVALYTTSSRGGFLSLAVTGGVTLALLLLKSKLPRLWLGLIGCGFLSLLILLIGTNNRLRSLFESVLTGSEGGELAYRAITNTIGWHMGLSHFGSGIGLGGVPITYQKYRPVWAGREAELAFQLHSTPAQLWAEMGIWGFLIPLAGGVVLMGGIIRWQRLVNQTSDAAILTGALLGGLLGYATLSLTDYQLDNLCISGVLIIFLAALAYQLRQIPTVNADASSQKPLRRSLVVMGLGFFVIVQLWLIPVHRAWALSHTGFEALAQNQFDRFVQNVARASRLAPWEPYYPYQLAWNLGNLSFQTENSASQQTREAAISWFKTANAISPYQEFGYSNLGWLLVNQAPQEAAQAFMQSANLIPNKRGVFLGLGFSLLGQNQPDLAIPALVLELLRQPSLITSPIWRIDQFAAIYPQLLENLLQTYQELLNTFAAQPDISRFLHQNRGAVRWWIGDLAEAQADWSAANSQLGQTILQTPDRQSFESAVERLSYSPAQLILQAWLNPSASVRQQRLEQAWALSKRDASLAESVPPATAIAELLQSMNQSNTLRQWLTENAPSWQPRSQRLGFGALSRHIDGPIPADFLPRIENIPMTLFLSELMPSLNFMPPLDLELQKRQIALIQSIQQSE</sequence>
<dbReference type="EMBL" id="JBHZOL010000095">
    <property type="protein sequence ID" value="MFE4107916.1"/>
    <property type="molecule type" value="Genomic_DNA"/>
</dbReference>
<dbReference type="SUPFAM" id="SSF48452">
    <property type="entry name" value="TPR-like"/>
    <property type="match status" value="1"/>
</dbReference>
<dbReference type="RefSeq" id="WP_377967098.1">
    <property type="nucleotide sequence ID" value="NZ_JBHZOL010000095.1"/>
</dbReference>
<keyword evidence="4 5" id="KW-0472">Membrane</keyword>
<feature type="domain" description="O-antigen ligase-related" evidence="6">
    <location>
        <begin position="225"/>
        <end position="370"/>
    </location>
</feature>
<dbReference type="InterPro" id="IPR007016">
    <property type="entry name" value="O-antigen_ligase-rel_domated"/>
</dbReference>
<evidence type="ECO:0000259" key="6">
    <source>
        <dbReference type="Pfam" id="PF04932"/>
    </source>
</evidence>
<evidence type="ECO:0000256" key="5">
    <source>
        <dbReference type="SAM" id="Phobius"/>
    </source>
</evidence>
<feature type="transmembrane region" description="Helical" evidence="5">
    <location>
        <begin position="241"/>
        <end position="257"/>
    </location>
</feature>
<dbReference type="Gene3D" id="1.25.40.10">
    <property type="entry name" value="Tetratricopeptide repeat domain"/>
    <property type="match status" value="1"/>
</dbReference>
<keyword evidence="8" id="KW-1185">Reference proteome</keyword>
<feature type="transmembrane region" description="Helical" evidence="5">
    <location>
        <begin position="418"/>
        <end position="437"/>
    </location>
</feature>
<dbReference type="PANTHER" id="PTHR37422:SF23">
    <property type="entry name" value="TEICHURONIC ACID BIOSYNTHESIS PROTEIN TUAE"/>
    <property type="match status" value="1"/>
</dbReference>
<dbReference type="InterPro" id="IPR051533">
    <property type="entry name" value="WaaL-like"/>
</dbReference>
<feature type="transmembrane region" description="Helical" evidence="5">
    <location>
        <begin position="133"/>
        <end position="153"/>
    </location>
</feature>
<name>A0ABW6II72_9CYAN</name>
<feature type="transmembrane region" description="Helical" evidence="5">
    <location>
        <begin position="194"/>
        <end position="212"/>
    </location>
</feature>
<dbReference type="PANTHER" id="PTHR37422">
    <property type="entry name" value="TEICHURONIC ACID BIOSYNTHESIS PROTEIN TUAE"/>
    <property type="match status" value="1"/>
</dbReference>
<accession>A0ABW6II72</accession>